<accession>A0A7J4IUK0</accession>
<sequence length="411" mass="47751">MVNFEKFNRHWENGFFYPFEKKRAFFGTLQSYLGKKQIVALTGVRRTGKTVLLKQVINHLINSGIERKNILYFSFDEQKPSLDELIGEYLQATSLDIGKDKTFIFLDEIQKLGNWQEQVKTYYDNYENIRFFVSGSSTLFISKKSHESLAGRIFILDLPVLSFREFLEFRGKKEISDNPKMFPGQIQKEFASYLKRNFIDIINEDDESAREYLQGIINKVAFEDIPQMFSIENPEKLKALITAIYSSPGMLINYENLGNDLALSSKTAEKYLFYLTQAKIVKKIYNYSKNFLTSEKKSKKAYITAPCMCFLNDEADITKIVENTVCIAGNYDFFWRTPQKDEIDFISKKGPVIIPIEVKYSNTLHPKDFNAIKKFSKKNKINASIIITKEKEGANQTTKTVPAWKWLLEQQ</sequence>
<dbReference type="AlphaFoldDB" id="A0A7J4IUK0"/>
<protein>
    <submittedName>
        <fullName evidence="3">ATP-binding protein</fullName>
    </submittedName>
</protein>
<keyword evidence="3" id="KW-0067">ATP-binding</keyword>
<dbReference type="Pfam" id="PF13173">
    <property type="entry name" value="AAA_14"/>
    <property type="match status" value="1"/>
</dbReference>
<proteinExistence type="predicted"/>
<feature type="domain" description="AAA" evidence="1">
    <location>
        <begin position="36"/>
        <end position="167"/>
    </location>
</feature>
<dbReference type="Pfam" id="PF13635">
    <property type="entry name" value="DUF4143"/>
    <property type="match status" value="1"/>
</dbReference>
<dbReference type="InterPro" id="IPR025420">
    <property type="entry name" value="DUF4143"/>
</dbReference>
<dbReference type="InterPro" id="IPR041682">
    <property type="entry name" value="AAA_14"/>
</dbReference>
<dbReference type="InterPro" id="IPR027417">
    <property type="entry name" value="P-loop_NTPase"/>
</dbReference>
<evidence type="ECO:0000313" key="3">
    <source>
        <dbReference type="EMBL" id="HIH09183.1"/>
    </source>
</evidence>
<gene>
    <name evidence="3" type="ORF">HA254_00780</name>
</gene>
<evidence type="ECO:0000313" key="4">
    <source>
        <dbReference type="Proteomes" id="UP000565078"/>
    </source>
</evidence>
<dbReference type="SUPFAM" id="SSF52540">
    <property type="entry name" value="P-loop containing nucleoside triphosphate hydrolases"/>
    <property type="match status" value="1"/>
</dbReference>
<organism evidence="3 4">
    <name type="scientific">Candidatus Iainarchaeum sp</name>
    <dbReference type="NCBI Taxonomy" id="3101447"/>
    <lineage>
        <taxon>Archaea</taxon>
        <taxon>Candidatus Iainarchaeota</taxon>
        <taxon>Candidatus Iainarchaeia</taxon>
        <taxon>Candidatus Iainarchaeales</taxon>
        <taxon>Candidatus Iainarchaeaceae</taxon>
        <taxon>Candidatus Iainarchaeum</taxon>
    </lineage>
</organism>
<evidence type="ECO:0000259" key="2">
    <source>
        <dbReference type="Pfam" id="PF13635"/>
    </source>
</evidence>
<dbReference type="Proteomes" id="UP000565078">
    <property type="component" value="Unassembled WGS sequence"/>
</dbReference>
<evidence type="ECO:0000259" key="1">
    <source>
        <dbReference type="Pfam" id="PF13173"/>
    </source>
</evidence>
<dbReference type="GO" id="GO:0005524">
    <property type="term" value="F:ATP binding"/>
    <property type="evidence" value="ECO:0007669"/>
    <property type="project" value="UniProtKB-KW"/>
</dbReference>
<comment type="caution">
    <text evidence="3">The sequence shown here is derived from an EMBL/GenBank/DDBJ whole genome shotgun (WGS) entry which is preliminary data.</text>
</comment>
<feature type="domain" description="DUF4143" evidence="2">
    <location>
        <begin position="223"/>
        <end position="361"/>
    </location>
</feature>
<dbReference type="PANTHER" id="PTHR33295">
    <property type="entry name" value="ATPASE"/>
    <property type="match status" value="1"/>
</dbReference>
<reference evidence="4" key="1">
    <citation type="journal article" date="2020" name="bioRxiv">
        <title>A rank-normalized archaeal taxonomy based on genome phylogeny resolves widespread incomplete and uneven classifications.</title>
        <authorList>
            <person name="Rinke C."/>
            <person name="Chuvochina M."/>
            <person name="Mussig A.J."/>
            <person name="Chaumeil P.-A."/>
            <person name="Waite D.W."/>
            <person name="Whitman W.B."/>
            <person name="Parks D.H."/>
            <person name="Hugenholtz P."/>
        </authorList>
    </citation>
    <scope>NUCLEOTIDE SEQUENCE [LARGE SCALE GENOMIC DNA]</scope>
</reference>
<dbReference type="PANTHER" id="PTHR33295:SF8">
    <property type="entry name" value="AAA+ ATPASE DOMAIN-CONTAINING PROTEIN"/>
    <property type="match status" value="1"/>
</dbReference>
<dbReference type="EMBL" id="DUGC01000016">
    <property type="protein sequence ID" value="HIH09183.1"/>
    <property type="molecule type" value="Genomic_DNA"/>
</dbReference>
<dbReference type="Gene3D" id="3.40.50.300">
    <property type="entry name" value="P-loop containing nucleotide triphosphate hydrolases"/>
    <property type="match status" value="1"/>
</dbReference>
<keyword evidence="3" id="KW-0547">Nucleotide-binding</keyword>
<name>A0A7J4IUK0_9ARCH</name>